<reference evidence="9" key="1">
    <citation type="submission" date="2020-04" db="EMBL/GenBank/DDBJ databases">
        <authorList>
            <person name="Kittiwongwattana C."/>
        </authorList>
    </citation>
    <scope>NUCLEOTIDE SEQUENCE [LARGE SCALE GENOMIC DNA]</scope>
    <source>
        <strain evidence="8 10">1303</strain>
        <strain evidence="9">1310</strain>
    </source>
</reference>
<dbReference type="AlphaFoldDB" id="A0AAE7D5V8"/>
<evidence type="ECO:0000256" key="3">
    <source>
        <dbReference type="ARBA" id="ARBA00023082"/>
    </source>
</evidence>
<dbReference type="Proteomes" id="UP000503144">
    <property type="component" value="Chromosome"/>
</dbReference>
<dbReference type="Pfam" id="PF08281">
    <property type="entry name" value="Sigma70_r4_2"/>
    <property type="match status" value="1"/>
</dbReference>
<dbReference type="InterPro" id="IPR039425">
    <property type="entry name" value="RNA_pol_sigma-70-like"/>
</dbReference>
<dbReference type="RefSeq" id="WP_168802908.1">
    <property type="nucleotide sequence ID" value="NZ_CP051204.2"/>
</dbReference>
<evidence type="ECO:0000313" key="9">
    <source>
        <dbReference type="Proteomes" id="UP000502421"/>
    </source>
</evidence>
<accession>A0AAE7D5V8</accession>
<dbReference type="Proteomes" id="UP000502421">
    <property type="component" value="Chromosome"/>
</dbReference>
<dbReference type="GO" id="GO:0016987">
    <property type="term" value="F:sigma factor activity"/>
    <property type="evidence" value="ECO:0007669"/>
    <property type="project" value="UniProtKB-KW"/>
</dbReference>
<evidence type="ECO:0000256" key="4">
    <source>
        <dbReference type="ARBA" id="ARBA00023163"/>
    </source>
</evidence>
<dbReference type="Gene3D" id="1.10.10.10">
    <property type="entry name" value="Winged helix-like DNA-binding domain superfamily/Winged helix DNA-binding domain"/>
    <property type="match status" value="1"/>
</dbReference>
<feature type="domain" description="RNA polymerase sigma-70 region 2" evidence="5">
    <location>
        <begin position="30"/>
        <end position="94"/>
    </location>
</feature>
<dbReference type="PANTHER" id="PTHR43133:SF46">
    <property type="entry name" value="RNA POLYMERASE SIGMA-70 FACTOR ECF SUBFAMILY"/>
    <property type="match status" value="1"/>
</dbReference>
<dbReference type="InterPro" id="IPR014327">
    <property type="entry name" value="RNA_pol_sigma70_bacteroid"/>
</dbReference>
<feature type="domain" description="RNA polymerase sigma factor 70 region 4 type 2" evidence="6">
    <location>
        <begin position="129"/>
        <end position="176"/>
    </location>
</feature>
<comment type="similarity">
    <text evidence="1">Belongs to the sigma-70 factor family. ECF subfamily.</text>
</comment>
<dbReference type="Pfam" id="PF04542">
    <property type="entry name" value="Sigma70_r2"/>
    <property type="match status" value="1"/>
</dbReference>
<dbReference type="GO" id="GO:0006352">
    <property type="term" value="P:DNA-templated transcription initiation"/>
    <property type="evidence" value="ECO:0007669"/>
    <property type="project" value="InterPro"/>
</dbReference>
<evidence type="ECO:0000259" key="6">
    <source>
        <dbReference type="Pfam" id="PF08281"/>
    </source>
</evidence>
<dbReference type="SUPFAM" id="SSF88659">
    <property type="entry name" value="Sigma3 and sigma4 domains of RNA polymerase sigma factors"/>
    <property type="match status" value="1"/>
</dbReference>
<dbReference type="Gene3D" id="1.10.1740.10">
    <property type="match status" value="1"/>
</dbReference>
<protein>
    <submittedName>
        <fullName evidence="7">RNA polymerase sigma-70 factor</fullName>
    </submittedName>
</protein>
<dbReference type="InterPro" id="IPR036388">
    <property type="entry name" value="WH-like_DNA-bd_sf"/>
</dbReference>
<evidence type="ECO:0000256" key="2">
    <source>
        <dbReference type="ARBA" id="ARBA00023015"/>
    </source>
</evidence>
<evidence type="ECO:0000313" key="7">
    <source>
        <dbReference type="EMBL" id="QJB30630.1"/>
    </source>
</evidence>
<evidence type="ECO:0000259" key="5">
    <source>
        <dbReference type="Pfam" id="PF04542"/>
    </source>
</evidence>
<proteinExistence type="inferred from homology"/>
<dbReference type="EMBL" id="CP051204">
    <property type="protein sequence ID" value="QJB37130.1"/>
    <property type="molecule type" value="Genomic_DNA"/>
</dbReference>
<dbReference type="KEGG" id="coy:HF329_04670"/>
<dbReference type="PANTHER" id="PTHR43133">
    <property type="entry name" value="RNA POLYMERASE ECF-TYPE SIGMA FACTO"/>
    <property type="match status" value="1"/>
</dbReference>
<evidence type="ECO:0000256" key="1">
    <source>
        <dbReference type="ARBA" id="ARBA00010641"/>
    </source>
</evidence>
<organism evidence="7 9">
    <name type="scientific">Chitinophaga oryzae</name>
    <dbReference type="NCBI Taxonomy" id="2725414"/>
    <lineage>
        <taxon>Bacteria</taxon>
        <taxon>Pseudomonadati</taxon>
        <taxon>Bacteroidota</taxon>
        <taxon>Chitinophagia</taxon>
        <taxon>Chitinophagales</taxon>
        <taxon>Chitinophagaceae</taxon>
        <taxon>Chitinophaga</taxon>
    </lineage>
</organism>
<evidence type="ECO:0000313" key="10">
    <source>
        <dbReference type="Proteomes" id="UP000503144"/>
    </source>
</evidence>
<dbReference type="CDD" id="cd06171">
    <property type="entry name" value="Sigma70_r4"/>
    <property type="match status" value="1"/>
</dbReference>
<dbReference type="InterPro" id="IPR013325">
    <property type="entry name" value="RNA_pol_sigma_r2"/>
</dbReference>
<keyword evidence="2" id="KW-0805">Transcription regulation</keyword>
<dbReference type="InterPro" id="IPR007627">
    <property type="entry name" value="RNA_pol_sigma70_r2"/>
</dbReference>
<dbReference type="InterPro" id="IPR013324">
    <property type="entry name" value="RNA_pol_sigma_r3/r4-like"/>
</dbReference>
<reference evidence="7" key="2">
    <citation type="submission" date="2020-09" db="EMBL/GenBank/DDBJ databases">
        <authorList>
            <person name="Kittiwongwattana C."/>
        </authorList>
    </citation>
    <scope>NUCLEOTIDE SEQUENCE</scope>
    <source>
        <strain evidence="10">1303</strain>
        <strain evidence="7">1310</strain>
    </source>
</reference>
<gene>
    <name evidence="8" type="ORF">HF324_04375</name>
    <name evidence="7" type="ORF">HF329_04670</name>
</gene>
<dbReference type="GO" id="GO:0003677">
    <property type="term" value="F:DNA binding"/>
    <property type="evidence" value="ECO:0007669"/>
    <property type="project" value="InterPro"/>
</dbReference>
<keyword evidence="10" id="KW-1185">Reference proteome</keyword>
<dbReference type="NCBIfam" id="TIGR02985">
    <property type="entry name" value="Sig70_bacteroi1"/>
    <property type="match status" value="1"/>
</dbReference>
<evidence type="ECO:0000313" key="8">
    <source>
        <dbReference type="EMBL" id="QJB37130.1"/>
    </source>
</evidence>
<dbReference type="InterPro" id="IPR014284">
    <property type="entry name" value="RNA_pol_sigma-70_dom"/>
</dbReference>
<dbReference type="SUPFAM" id="SSF88946">
    <property type="entry name" value="Sigma2 domain of RNA polymerase sigma factors"/>
    <property type="match status" value="1"/>
</dbReference>
<dbReference type="EMBL" id="CP051205">
    <property type="protein sequence ID" value="QJB30630.1"/>
    <property type="molecule type" value="Genomic_DNA"/>
</dbReference>
<keyword evidence="3" id="KW-0731">Sigma factor</keyword>
<keyword evidence="4" id="KW-0804">Transcription</keyword>
<dbReference type="NCBIfam" id="TIGR02937">
    <property type="entry name" value="sigma70-ECF"/>
    <property type="match status" value="1"/>
</dbReference>
<sequence>MSLQPLNNERQLLLQVSEGDETAFRQLLYAYSDRLGAFVYKITGSREVSQEIVQDIFIKVWHKRTTLSAVTQLDNYLFIIARNLTYNHIRDQARIAVRYQTWLRDVENSDDMVLPAADEEGLAQYLPLIDEAIDRLPPQQRKVFELARKQSLSHKQIAEQMQLSPESVKKYMKLALNTVREHVRDRMPFPVLLVLLLPVTY</sequence>
<name>A0AAE7D5V8_9BACT</name>
<dbReference type="InterPro" id="IPR013249">
    <property type="entry name" value="RNA_pol_sigma70_r4_t2"/>
</dbReference>